<name>A0A6J6ZLK4_9ZZZZ</name>
<keyword evidence="1" id="KW-0812">Transmembrane</keyword>
<keyword evidence="1" id="KW-0472">Membrane</keyword>
<sequence length="148" mass="16301">MSNFEKARRSKGWVVLLATVVGLGVGGYTYIHRAVSQQLYVTNCGIVDYKPDVLLKFCADGGVGIGEVEWTQWTKDGAEGTGKYVANNCDPSCVDGKIFTKEVYVKLSKLKTISGKEAFTYVQVESKDKKPLPLLDSMDDEWSMEMAG</sequence>
<dbReference type="EMBL" id="CAFABD010000047">
    <property type="protein sequence ID" value="CAB4822530.1"/>
    <property type="molecule type" value="Genomic_DNA"/>
</dbReference>
<feature type="transmembrane region" description="Helical" evidence="1">
    <location>
        <begin position="12"/>
        <end position="31"/>
    </location>
</feature>
<keyword evidence="1" id="KW-1133">Transmembrane helix</keyword>
<evidence type="ECO:0000313" key="2">
    <source>
        <dbReference type="EMBL" id="CAB4822530.1"/>
    </source>
</evidence>
<accession>A0A6J6ZLK4</accession>
<organism evidence="2">
    <name type="scientific">freshwater metagenome</name>
    <dbReference type="NCBI Taxonomy" id="449393"/>
    <lineage>
        <taxon>unclassified sequences</taxon>
        <taxon>metagenomes</taxon>
        <taxon>ecological metagenomes</taxon>
    </lineage>
</organism>
<dbReference type="AlphaFoldDB" id="A0A6J6ZLK4"/>
<reference evidence="2" key="1">
    <citation type="submission" date="2020-05" db="EMBL/GenBank/DDBJ databases">
        <authorList>
            <person name="Chiriac C."/>
            <person name="Salcher M."/>
            <person name="Ghai R."/>
            <person name="Kavagutti S V."/>
        </authorList>
    </citation>
    <scope>NUCLEOTIDE SEQUENCE</scope>
</reference>
<proteinExistence type="predicted"/>
<evidence type="ECO:0000256" key="1">
    <source>
        <dbReference type="SAM" id="Phobius"/>
    </source>
</evidence>
<protein>
    <submittedName>
        <fullName evidence="2">Unannotated protein</fullName>
    </submittedName>
</protein>
<gene>
    <name evidence="2" type="ORF">UFOPK3166_00439</name>
</gene>